<evidence type="ECO:0000256" key="2">
    <source>
        <dbReference type="ARBA" id="ARBA00022763"/>
    </source>
</evidence>
<protein>
    <submittedName>
        <fullName evidence="7">PMS1 protein homolog 1-like isoform X1</fullName>
    </submittedName>
</protein>
<feature type="compositionally biased region" description="Polar residues" evidence="4">
    <location>
        <begin position="651"/>
        <end position="661"/>
    </location>
</feature>
<keyword evidence="6" id="KW-1185">Reference proteome</keyword>
<comment type="similarity">
    <text evidence="1">Belongs to the DNA mismatch repair MutL/HexB family.</text>
</comment>
<dbReference type="SUPFAM" id="SSF47095">
    <property type="entry name" value="HMG-box"/>
    <property type="match status" value="1"/>
</dbReference>
<evidence type="ECO:0000259" key="5">
    <source>
        <dbReference type="PROSITE" id="PS50118"/>
    </source>
</evidence>
<dbReference type="CDD" id="cd16926">
    <property type="entry name" value="HATPase_MutL-MLH-PMS-like"/>
    <property type="match status" value="1"/>
</dbReference>
<dbReference type="Pfam" id="PF00505">
    <property type="entry name" value="HMG_box"/>
    <property type="match status" value="1"/>
</dbReference>
<dbReference type="PANTHER" id="PTHR10073:SF54">
    <property type="entry name" value="PMS1 PROTEIN HOMOLOG 1"/>
    <property type="match status" value="1"/>
</dbReference>
<feature type="region of interest" description="Disordered" evidence="4">
    <location>
        <begin position="348"/>
        <end position="384"/>
    </location>
</feature>
<dbReference type="InterPro" id="IPR036890">
    <property type="entry name" value="HATPase_C_sf"/>
</dbReference>
<dbReference type="Gene3D" id="3.30.565.10">
    <property type="entry name" value="Histidine kinase-like ATPase, C-terminal domain"/>
    <property type="match status" value="1"/>
</dbReference>
<feature type="region of interest" description="Disordered" evidence="4">
    <location>
        <begin position="629"/>
        <end position="693"/>
    </location>
</feature>
<dbReference type="GO" id="GO:0030983">
    <property type="term" value="F:mismatched DNA binding"/>
    <property type="evidence" value="ECO:0007669"/>
    <property type="project" value="InterPro"/>
</dbReference>
<dbReference type="Gene3D" id="3.30.230.10">
    <property type="match status" value="1"/>
</dbReference>
<dbReference type="PANTHER" id="PTHR10073">
    <property type="entry name" value="DNA MISMATCH REPAIR PROTEIN MLH, PMS, MUTL"/>
    <property type="match status" value="1"/>
</dbReference>
<evidence type="ECO:0000313" key="6">
    <source>
        <dbReference type="Proteomes" id="UP000515158"/>
    </source>
</evidence>
<evidence type="ECO:0000256" key="3">
    <source>
        <dbReference type="PROSITE-ProRule" id="PRU00267"/>
    </source>
</evidence>
<evidence type="ECO:0000256" key="4">
    <source>
        <dbReference type="SAM" id="MobiDB-lite"/>
    </source>
</evidence>
<dbReference type="GO" id="GO:0032389">
    <property type="term" value="C:MutLalpha complex"/>
    <property type="evidence" value="ECO:0007669"/>
    <property type="project" value="TreeGrafter"/>
</dbReference>
<dbReference type="InterPro" id="IPR036910">
    <property type="entry name" value="HMG_box_dom_sf"/>
</dbReference>
<dbReference type="GO" id="GO:0016887">
    <property type="term" value="F:ATP hydrolysis activity"/>
    <property type="evidence" value="ECO:0007669"/>
    <property type="project" value="InterPro"/>
</dbReference>
<dbReference type="SMART" id="SM00398">
    <property type="entry name" value="HMG"/>
    <property type="match status" value="1"/>
</dbReference>
<feature type="compositionally biased region" description="Basic and acidic residues" evidence="4">
    <location>
        <begin position="426"/>
        <end position="437"/>
    </location>
</feature>
<dbReference type="GeneID" id="117647054"/>
<evidence type="ECO:0000313" key="7">
    <source>
        <dbReference type="RefSeq" id="XP_034244427.1"/>
    </source>
</evidence>
<dbReference type="FunFam" id="3.30.565.10:FF:000017">
    <property type="entry name" value="PMS1 homolog 1, mismatch repair system component"/>
    <property type="match status" value="1"/>
</dbReference>
<dbReference type="CDD" id="cd00084">
    <property type="entry name" value="HMG-box_SF"/>
    <property type="match status" value="1"/>
</dbReference>
<dbReference type="KEGG" id="tpal:117647054"/>
<keyword evidence="3" id="KW-0539">Nucleus</keyword>
<reference evidence="7" key="1">
    <citation type="submission" date="2025-08" db="UniProtKB">
        <authorList>
            <consortium name="RefSeq"/>
        </authorList>
    </citation>
    <scope>IDENTIFICATION</scope>
    <source>
        <tissue evidence="7">Total insect</tissue>
    </source>
</reference>
<dbReference type="NCBIfam" id="TIGR00585">
    <property type="entry name" value="mutl"/>
    <property type="match status" value="1"/>
</dbReference>
<dbReference type="InterPro" id="IPR038973">
    <property type="entry name" value="MutL/Mlh/Pms-like"/>
</dbReference>
<dbReference type="SMART" id="SM01340">
    <property type="entry name" value="DNA_mis_repair"/>
    <property type="match status" value="1"/>
</dbReference>
<dbReference type="PROSITE" id="PS00058">
    <property type="entry name" value="DNA_MISMATCH_REPAIR_1"/>
    <property type="match status" value="1"/>
</dbReference>
<dbReference type="InParanoid" id="A0A6P8ZAW1"/>
<feature type="compositionally biased region" description="Basic and acidic residues" evidence="4">
    <location>
        <begin position="348"/>
        <end position="362"/>
    </location>
</feature>
<feature type="region of interest" description="Disordered" evidence="4">
    <location>
        <begin position="426"/>
        <end position="462"/>
    </location>
</feature>
<dbReference type="Gene3D" id="1.10.30.10">
    <property type="entry name" value="High mobility group box domain"/>
    <property type="match status" value="1"/>
</dbReference>
<feature type="compositionally biased region" description="Polar residues" evidence="4">
    <location>
        <begin position="683"/>
        <end position="693"/>
    </location>
</feature>
<feature type="DNA-binding region" description="HMG box" evidence="3">
    <location>
        <begin position="700"/>
        <end position="755"/>
    </location>
</feature>
<dbReference type="InterPro" id="IPR009071">
    <property type="entry name" value="HMG_box_dom"/>
</dbReference>
<dbReference type="GO" id="GO:0005524">
    <property type="term" value="F:ATP binding"/>
    <property type="evidence" value="ECO:0007669"/>
    <property type="project" value="InterPro"/>
</dbReference>
<proteinExistence type="inferred from homology"/>
<dbReference type="GO" id="GO:0006298">
    <property type="term" value="P:mismatch repair"/>
    <property type="evidence" value="ECO:0007669"/>
    <property type="project" value="InterPro"/>
</dbReference>
<dbReference type="SUPFAM" id="SSF55874">
    <property type="entry name" value="ATPase domain of HSP90 chaperone/DNA topoisomerase II/histidine kinase"/>
    <property type="match status" value="1"/>
</dbReference>
<keyword evidence="3" id="KW-0238">DNA-binding</keyword>
<keyword evidence="2" id="KW-0227">DNA damage</keyword>
<dbReference type="GO" id="GO:0140664">
    <property type="term" value="F:ATP-dependent DNA damage sensor activity"/>
    <property type="evidence" value="ECO:0007669"/>
    <property type="project" value="InterPro"/>
</dbReference>
<dbReference type="SUPFAM" id="SSF54211">
    <property type="entry name" value="Ribosomal protein S5 domain 2-like"/>
    <property type="match status" value="1"/>
</dbReference>
<dbReference type="Pfam" id="PF13589">
    <property type="entry name" value="HATPase_c_3"/>
    <property type="match status" value="1"/>
</dbReference>
<dbReference type="AlphaFoldDB" id="A0A6P8ZAW1"/>
<dbReference type="RefSeq" id="XP_034244427.1">
    <property type="nucleotide sequence ID" value="XM_034388536.1"/>
</dbReference>
<name>A0A6P8ZAW1_THRPL</name>
<organism evidence="7">
    <name type="scientific">Thrips palmi</name>
    <name type="common">Melon thrips</name>
    <dbReference type="NCBI Taxonomy" id="161013"/>
    <lineage>
        <taxon>Eukaryota</taxon>
        <taxon>Metazoa</taxon>
        <taxon>Ecdysozoa</taxon>
        <taxon>Arthropoda</taxon>
        <taxon>Hexapoda</taxon>
        <taxon>Insecta</taxon>
        <taxon>Pterygota</taxon>
        <taxon>Neoptera</taxon>
        <taxon>Paraneoptera</taxon>
        <taxon>Thysanoptera</taxon>
        <taxon>Terebrantia</taxon>
        <taxon>Thripoidea</taxon>
        <taxon>Thripidae</taxon>
        <taxon>Thrips</taxon>
    </lineage>
</organism>
<evidence type="ECO:0000256" key="1">
    <source>
        <dbReference type="ARBA" id="ARBA00006082"/>
    </source>
</evidence>
<gene>
    <name evidence="7" type="primary">LOC117647054</name>
</gene>
<feature type="domain" description="HMG box" evidence="5">
    <location>
        <begin position="700"/>
        <end position="755"/>
    </location>
</feature>
<dbReference type="Proteomes" id="UP000515158">
    <property type="component" value="Unplaced"/>
</dbReference>
<feature type="compositionally biased region" description="Basic and acidic residues" evidence="4">
    <location>
        <begin position="636"/>
        <end position="649"/>
    </location>
</feature>
<dbReference type="InterPro" id="IPR014721">
    <property type="entry name" value="Ribsml_uS5_D2-typ_fold_subgr"/>
</dbReference>
<dbReference type="InterPro" id="IPR013507">
    <property type="entry name" value="DNA_mismatch_S5_2-like"/>
</dbReference>
<dbReference type="InterPro" id="IPR014762">
    <property type="entry name" value="DNA_mismatch_repair_CS"/>
</dbReference>
<dbReference type="InterPro" id="IPR020568">
    <property type="entry name" value="Ribosomal_Su5_D2-typ_SF"/>
</dbReference>
<dbReference type="InterPro" id="IPR002099">
    <property type="entry name" value="MutL/Mlh/PMS"/>
</dbReference>
<sequence length="1035" mass="114910">MSLAQLPAATVKLITSSQIITSTSSAVKELFENALDAGATSVEVKLINFGLDRIEVKDNGSGISKENTTCMALPHYTSKISNFTDLETLQTYGFRGEALNALCRVGQVTLTTATASDPMATVYTLDSSGNICGTKPSHHVQGTTVTVSNLFKNLPVRRQLMGSSRKSQEELKQVESVVKSLAVIKPNVRVTLSHNKCLIWQKTQCSNLSNSFAQLVGYSTSQQMEMLSLKVNEEISVEMLVPKRNCDISMLAKSTPVFSFIFVNERPVLNKKLIKVLHQQLTVKFKDNFSPRKFAVCMFSISVIPSSVDVNLEPNKTKVLIKDEDVVLSEIEKQLQIYYSVPCPEKEIGPNEPVREKREDLAHSPPLLDSDESGPTKKRKLEDEDTLDDLAVSAAHKTHQLPETNEALDSLIELMDSDNDFLVAESETKRVEPDEKTSQSCQPTGIIDDRPQKTHSNNSEFTFSSACSVTEASREKEKLVDEDLRDPMEAEHCHINNDDADGAVSASNHFEQQKSKINSERIQAEQIPNANELGSLWEDVSTNDIDDMSVCLDALEFAPEASAADKCNRAVNGQGAGIVGTVEWSMGHVSLPKGDTMKGSGVLIGKQPRNAADREEVDTGTYQVKQLDMSPTAASVEDHLDGPSMERHNKTTSLKLESPQKSPKAFLSPKSPSFVRSSDHLNKTSPGMDSSLQSVSSQMGRRELAAFTKFAREARPQIILENPGIAFTHVATMLSDKWQSLSDTEKEHYEEIARKTATTKKIWKTADKQKKLEWVKKLPEKQKIAKPSRPPRKETLNSISVDDIRDKVSKASLSIERGQQFYESKSGICLLGQLEPSGTWVCLEKSVLSILNHSRLQEVVINHRLLSTYALPMIPLPSIQRLDPVILGEAAWKVLVSLPCKFDELRQTRVISADIIAKNGFKIEMSGDNQHANLTEVAQALNYYGVKELKETLTLGSTWSVVELFDCRPLRVANHIKSEAMRICRKSPTALSRTMVEELLEYWRTVMLPKDVNCLHAKPIMAPLYNLVEKAKLCP</sequence>
<dbReference type="Pfam" id="PF01119">
    <property type="entry name" value="DNA_mis_repair"/>
    <property type="match status" value="1"/>
</dbReference>
<accession>A0A6P8ZAW1</accession>
<dbReference type="PROSITE" id="PS50118">
    <property type="entry name" value="HMG_BOX_2"/>
    <property type="match status" value="1"/>
</dbReference>
<dbReference type="OrthoDB" id="10254304at2759"/>